<dbReference type="Pfam" id="PF08584">
    <property type="entry name" value="Ribonuc_P_40"/>
    <property type="match status" value="1"/>
</dbReference>
<dbReference type="PANTHER" id="PTHR15396:SF1">
    <property type="entry name" value="RIBONUCLEASE P PROTEIN SUBUNIT P40"/>
    <property type="match status" value="1"/>
</dbReference>
<evidence type="ECO:0000313" key="3">
    <source>
        <dbReference type="Proteomes" id="UP000807342"/>
    </source>
</evidence>
<dbReference type="GO" id="GO:0001682">
    <property type="term" value="P:tRNA 5'-leader removal"/>
    <property type="evidence" value="ECO:0007669"/>
    <property type="project" value="InterPro"/>
</dbReference>
<reference evidence="2" key="1">
    <citation type="submission" date="2020-11" db="EMBL/GenBank/DDBJ databases">
        <authorList>
            <consortium name="DOE Joint Genome Institute"/>
            <person name="Ahrendt S."/>
            <person name="Riley R."/>
            <person name="Andreopoulos W."/>
            <person name="Labutti K."/>
            <person name="Pangilinan J."/>
            <person name="Ruiz-Duenas F.J."/>
            <person name="Barrasa J.M."/>
            <person name="Sanchez-Garcia M."/>
            <person name="Camarero S."/>
            <person name="Miyauchi S."/>
            <person name="Serrano A."/>
            <person name="Linde D."/>
            <person name="Babiker R."/>
            <person name="Drula E."/>
            <person name="Ayuso-Fernandez I."/>
            <person name="Pacheco R."/>
            <person name="Padilla G."/>
            <person name="Ferreira P."/>
            <person name="Barriuso J."/>
            <person name="Kellner H."/>
            <person name="Castanera R."/>
            <person name="Alfaro M."/>
            <person name="Ramirez L."/>
            <person name="Pisabarro A.G."/>
            <person name="Kuo A."/>
            <person name="Tritt A."/>
            <person name="Lipzen A."/>
            <person name="He G."/>
            <person name="Yan M."/>
            <person name="Ng V."/>
            <person name="Cullen D."/>
            <person name="Martin F."/>
            <person name="Rosso M.-N."/>
            <person name="Henrissat B."/>
            <person name="Hibbett D."/>
            <person name="Martinez A.T."/>
            <person name="Grigoriev I.V."/>
        </authorList>
    </citation>
    <scope>NUCLEOTIDE SEQUENCE</scope>
    <source>
        <strain evidence="2">MF-IS2</strain>
    </source>
</reference>
<sequence>MNTLEKCHSNISINLIKLETLAFHHPFTQQIDVIFPSECTELEGALTKLYTKYARGKANLAQIFTAGPGFVRSYVQSTPRDAASQEAQNEDVWCIDTRGILTLCACKETYERLGLVGQKMPFKHQSGERYVISLPLHENTESTAVQARRRNALESWDMGPSPQEPSNGVWDVVYCSAAALPAGPTVIHNVDCEKTHLENIWIPSPISILPRPQSKQEEELEDWEHDVAALFEWVGMAGFHAQRLQANDRVDPFVALYEPPSPNRVGNVSHLRWRGLLSPTFVQSVIDASVTYLQATKPHSTSVSEPFVAITAHGITNSPVVYLPQPRVGSKRNRKNTAPASDLPPPPPPPAHLPRRDGEDTRCLILTRSEAGDVKSILVEAVGQWDARWG</sequence>
<dbReference type="AlphaFoldDB" id="A0A9P6C328"/>
<dbReference type="OrthoDB" id="63112at2759"/>
<dbReference type="Proteomes" id="UP000807342">
    <property type="component" value="Unassembled WGS sequence"/>
</dbReference>
<keyword evidence="3" id="KW-1185">Reference proteome</keyword>
<accession>A0A9P6C328</accession>
<dbReference type="GO" id="GO:0004526">
    <property type="term" value="F:ribonuclease P activity"/>
    <property type="evidence" value="ECO:0007669"/>
    <property type="project" value="TreeGrafter"/>
</dbReference>
<feature type="region of interest" description="Disordered" evidence="1">
    <location>
        <begin position="322"/>
        <end position="357"/>
    </location>
</feature>
<organism evidence="2 3">
    <name type="scientific">Macrolepiota fuliginosa MF-IS2</name>
    <dbReference type="NCBI Taxonomy" id="1400762"/>
    <lineage>
        <taxon>Eukaryota</taxon>
        <taxon>Fungi</taxon>
        <taxon>Dikarya</taxon>
        <taxon>Basidiomycota</taxon>
        <taxon>Agaricomycotina</taxon>
        <taxon>Agaricomycetes</taxon>
        <taxon>Agaricomycetidae</taxon>
        <taxon>Agaricales</taxon>
        <taxon>Agaricineae</taxon>
        <taxon>Agaricaceae</taxon>
        <taxon>Macrolepiota</taxon>
    </lineage>
</organism>
<protein>
    <submittedName>
        <fullName evidence="2">Uncharacterized protein</fullName>
    </submittedName>
</protein>
<feature type="compositionally biased region" description="Pro residues" evidence="1">
    <location>
        <begin position="342"/>
        <end position="352"/>
    </location>
</feature>
<proteinExistence type="predicted"/>
<evidence type="ECO:0000313" key="2">
    <source>
        <dbReference type="EMBL" id="KAF9446903.1"/>
    </source>
</evidence>
<evidence type="ECO:0000256" key="1">
    <source>
        <dbReference type="SAM" id="MobiDB-lite"/>
    </source>
</evidence>
<dbReference type="GO" id="GO:0030681">
    <property type="term" value="C:multimeric ribonuclease P complex"/>
    <property type="evidence" value="ECO:0007669"/>
    <property type="project" value="TreeGrafter"/>
</dbReference>
<dbReference type="PANTHER" id="PTHR15396">
    <property type="entry name" value="RIBONUCLEASE P PROTEIN SUBUNIT P40"/>
    <property type="match status" value="1"/>
</dbReference>
<dbReference type="GO" id="GO:0000172">
    <property type="term" value="C:ribonuclease MRP complex"/>
    <property type="evidence" value="ECO:0007669"/>
    <property type="project" value="TreeGrafter"/>
</dbReference>
<dbReference type="GO" id="GO:0000447">
    <property type="term" value="P:endonucleolytic cleavage in ITS1 to separate SSU-rRNA from 5.8S rRNA and LSU-rRNA from tricistronic rRNA transcript (SSU-rRNA, 5.8S rRNA, LSU-rRNA)"/>
    <property type="evidence" value="ECO:0007669"/>
    <property type="project" value="TreeGrafter"/>
</dbReference>
<comment type="caution">
    <text evidence="2">The sequence shown here is derived from an EMBL/GenBank/DDBJ whole genome shotgun (WGS) entry which is preliminary data.</text>
</comment>
<dbReference type="InterPro" id="IPR013893">
    <property type="entry name" value="RNase_P_Rpp40"/>
</dbReference>
<dbReference type="GO" id="GO:0000171">
    <property type="term" value="F:ribonuclease MRP activity"/>
    <property type="evidence" value="ECO:0007669"/>
    <property type="project" value="TreeGrafter"/>
</dbReference>
<name>A0A9P6C328_9AGAR</name>
<gene>
    <name evidence="2" type="ORF">P691DRAFT_672584</name>
</gene>
<dbReference type="EMBL" id="MU151224">
    <property type="protein sequence ID" value="KAF9446903.1"/>
    <property type="molecule type" value="Genomic_DNA"/>
</dbReference>